<reference evidence="4" key="1">
    <citation type="submission" date="2016-10" db="EMBL/GenBank/DDBJ databases">
        <authorList>
            <person name="Varghese N."/>
            <person name="Submissions S."/>
        </authorList>
    </citation>
    <scope>NUCLEOTIDE SEQUENCE [LARGE SCALE GENOMIC DNA]</scope>
    <source>
        <strain evidence="4">CGMCC 4.7042</strain>
    </source>
</reference>
<dbReference type="AlphaFoldDB" id="A0A1G9UFQ8"/>
<dbReference type="RefSeq" id="WP_093655479.1">
    <property type="nucleotide sequence ID" value="NZ_FNHI01000010.1"/>
</dbReference>
<feature type="chain" id="PRO_5039492881" description="Subtilisin inhibitor-like" evidence="2">
    <location>
        <begin position="25"/>
        <end position="184"/>
    </location>
</feature>
<evidence type="ECO:0000256" key="2">
    <source>
        <dbReference type="SAM" id="SignalP"/>
    </source>
</evidence>
<gene>
    <name evidence="3" type="ORF">SAMN05444921_110131</name>
</gene>
<sequence>MNQRLTGLALAAVCAALLPLAASAVPEGADATADGKRAGRSASVAGMHAPHSPRKAPEADRNALGVRRTSEHCGPAVASPHGIEAQSCVLTDGPDAWARTYFRNATGGGLMSVLTLMGPGGRTVRTHCAAEPGDEPAVCETPREKARGEAGEYSAIAEFARSAEVGDGPLLLRAGSNSPASGSS</sequence>
<protein>
    <recommendedName>
        <fullName evidence="5">Subtilisin inhibitor-like</fullName>
    </recommendedName>
</protein>
<evidence type="ECO:0000256" key="1">
    <source>
        <dbReference type="SAM" id="MobiDB-lite"/>
    </source>
</evidence>
<keyword evidence="2" id="KW-0732">Signal</keyword>
<dbReference type="Proteomes" id="UP000199063">
    <property type="component" value="Unassembled WGS sequence"/>
</dbReference>
<organism evidence="3 4">
    <name type="scientific">Streptomyces wuyuanensis</name>
    <dbReference type="NCBI Taxonomy" id="1196353"/>
    <lineage>
        <taxon>Bacteria</taxon>
        <taxon>Bacillati</taxon>
        <taxon>Actinomycetota</taxon>
        <taxon>Actinomycetes</taxon>
        <taxon>Kitasatosporales</taxon>
        <taxon>Streptomycetaceae</taxon>
        <taxon>Streptomyces</taxon>
    </lineage>
</organism>
<name>A0A1G9UFQ8_9ACTN</name>
<accession>A0A1G9UFQ8</accession>
<dbReference type="GeneID" id="40830619"/>
<proteinExistence type="predicted"/>
<evidence type="ECO:0000313" key="4">
    <source>
        <dbReference type="Proteomes" id="UP000199063"/>
    </source>
</evidence>
<dbReference type="OrthoDB" id="4350385at2"/>
<feature type="signal peptide" evidence="2">
    <location>
        <begin position="1"/>
        <end position="24"/>
    </location>
</feature>
<dbReference type="EMBL" id="FNHI01000010">
    <property type="protein sequence ID" value="SDM58762.1"/>
    <property type="molecule type" value="Genomic_DNA"/>
</dbReference>
<evidence type="ECO:0000313" key="3">
    <source>
        <dbReference type="EMBL" id="SDM58762.1"/>
    </source>
</evidence>
<feature type="region of interest" description="Disordered" evidence="1">
    <location>
        <begin position="28"/>
        <end position="78"/>
    </location>
</feature>
<keyword evidence="4" id="KW-1185">Reference proteome</keyword>
<evidence type="ECO:0008006" key="5">
    <source>
        <dbReference type="Google" id="ProtNLM"/>
    </source>
</evidence>